<proteinExistence type="predicted"/>
<sequence>MDRSSPVLCHATGFYPSAVTITWLRNGQNYDEDVDLRETLPNEDGTFQKTSTLTVPPDEWEKDQFVCVVEHMGRTIRKILTECKMKSSYNSLQDLQKHTYPSACDGNIHNCAVVKSKQELLK</sequence>
<accession>A0ABR3LIX9</accession>
<evidence type="ECO:0000259" key="2">
    <source>
        <dbReference type="PROSITE" id="PS50835"/>
    </source>
</evidence>
<gene>
    <name evidence="3" type="ORF">QQF64_019827</name>
</gene>
<dbReference type="PROSITE" id="PS00290">
    <property type="entry name" value="IG_MHC"/>
    <property type="match status" value="1"/>
</dbReference>
<reference evidence="3 4" key="1">
    <citation type="submission" date="2023-09" db="EMBL/GenBank/DDBJ databases">
        <authorList>
            <person name="Wang M."/>
        </authorList>
    </citation>
    <scope>NUCLEOTIDE SEQUENCE [LARGE SCALE GENOMIC DNA]</scope>
    <source>
        <strain evidence="3">GT-2023</strain>
        <tissue evidence="3">Liver</tissue>
    </source>
</reference>
<dbReference type="InterPro" id="IPR003597">
    <property type="entry name" value="Ig_C1-set"/>
</dbReference>
<dbReference type="InterPro" id="IPR036179">
    <property type="entry name" value="Ig-like_dom_sf"/>
</dbReference>
<dbReference type="PANTHER" id="PTHR19944">
    <property type="entry name" value="MHC CLASS II-RELATED"/>
    <property type="match status" value="1"/>
</dbReference>
<evidence type="ECO:0000313" key="4">
    <source>
        <dbReference type="Proteomes" id="UP001558613"/>
    </source>
</evidence>
<comment type="caution">
    <text evidence="3">The sequence shown here is derived from an EMBL/GenBank/DDBJ whole genome shotgun (WGS) entry which is preliminary data.</text>
</comment>
<feature type="domain" description="Ig-like" evidence="2">
    <location>
        <begin position="1"/>
        <end position="81"/>
    </location>
</feature>
<dbReference type="Proteomes" id="UP001558613">
    <property type="component" value="Unassembled WGS sequence"/>
</dbReference>
<dbReference type="InterPro" id="IPR050160">
    <property type="entry name" value="MHC/Immunoglobulin"/>
</dbReference>
<dbReference type="Gene3D" id="2.60.40.10">
    <property type="entry name" value="Immunoglobulins"/>
    <property type="match status" value="1"/>
</dbReference>
<dbReference type="PROSITE" id="PS50835">
    <property type="entry name" value="IG_LIKE"/>
    <property type="match status" value="1"/>
</dbReference>
<dbReference type="CDD" id="cd07698">
    <property type="entry name" value="IgC1_MHC_I_alpha3"/>
    <property type="match status" value="1"/>
</dbReference>
<dbReference type="InterPro" id="IPR013783">
    <property type="entry name" value="Ig-like_fold"/>
</dbReference>
<keyword evidence="1" id="KW-0393">Immunoglobulin domain</keyword>
<protein>
    <recommendedName>
        <fullName evidence="2">Ig-like domain-containing protein</fullName>
    </recommendedName>
</protein>
<dbReference type="EMBL" id="JAYMGO010000022">
    <property type="protein sequence ID" value="KAL1252031.1"/>
    <property type="molecule type" value="Genomic_DNA"/>
</dbReference>
<name>A0ABR3LIX9_9TELE</name>
<dbReference type="SMART" id="SM00407">
    <property type="entry name" value="IGc1"/>
    <property type="match status" value="1"/>
</dbReference>
<evidence type="ECO:0000256" key="1">
    <source>
        <dbReference type="ARBA" id="ARBA00023319"/>
    </source>
</evidence>
<organism evidence="3 4">
    <name type="scientific">Cirrhinus molitorella</name>
    <name type="common">mud carp</name>
    <dbReference type="NCBI Taxonomy" id="172907"/>
    <lineage>
        <taxon>Eukaryota</taxon>
        <taxon>Metazoa</taxon>
        <taxon>Chordata</taxon>
        <taxon>Craniata</taxon>
        <taxon>Vertebrata</taxon>
        <taxon>Euteleostomi</taxon>
        <taxon>Actinopterygii</taxon>
        <taxon>Neopterygii</taxon>
        <taxon>Teleostei</taxon>
        <taxon>Ostariophysi</taxon>
        <taxon>Cypriniformes</taxon>
        <taxon>Cyprinidae</taxon>
        <taxon>Labeoninae</taxon>
        <taxon>Labeonini</taxon>
        <taxon>Cirrhinus</taxon>
    </lineage>
</organism>
<dbReference type="Pfam" id="PF07654">
    <property type="entry name" value="C1-set"/>
    <property type="match status" value="1"/>
</dbReference>
<dbReference type="SUPFAM" id="SSF48726">
    <property type="entry name" value="Immunoglobulin"/>
    <property type="match status" value="1"/>
</dbReference>
<evidence type="ECO:0000313" key="3">
    <source>
        <dbReference type="EMBL" id="KAL1252031.1"/>
    </source>
</evidence>
<dbReference type="InterPro" id="IPR003006">
    <property type="entry name" value="Ig/MHC_CS"/>
</dbReference>
<dbReference type="InterPro" id="IPR007110">
    <property type="entry name" value="Ig-like_dom"/>
</dbReference>
<keyword evidence="4" id="KW-1185">Reference proteome</keyword>